<evidence type="ECO:0000313" key="1">
    <source>
        <dbReference type="EMBL" id="SOC37779.1"/>
    </source>
</evidence>
<keyword evidence="2" id="KW-1185">Reference proteome</keyword>
<evidence type="ECO:0000313" key="2">
    <source>
        <dbReference type="Proteomes" id="UP000219412"/>
    </source>
</evidence>
<dbReference type="AlphaFoldDB" id="A0A285U7I2"/>
<dbReference type="SUPFAM" id="SSF51445">
    <property type="entry name" value="(Trans)glycosidases"/>
    <property type="match status" value="1"/>
</dbReference>
<accession>A0A285U7I2</accession>
<proteinExistence type="predicted"/>
<name>A0A285U7I2_9STAP</name>
<dbReference type="InterPro" id="IPR017853">
    <property type="entry name" value="GH"/>
</dbReference>
<sequence length="708" mass="81141">MKKTLWLTIPLVLIITGLITYFTVFAETEREAHQMQPARVHDGMIELNSSDGFSPITIKGVNMGMAKPGHFPGEAAITEDEYHRWFEMIGAMNANTVRVYTLHPPGFYQALKDYNKDHPEAPVYIMHGFWADEDKMHADLDAFEEELNEEFETDIRHIIDAVHGNADIPETPGKAHGKYKADVSEYVISWMLGVEWFPPFVMETNKKHAGTDEFDGVYYSTEDAGPFEHWLAKKMEFATAYDHENYGSLRPMSFTNWVTTDLLDHPADSSDMEDVVSVDPNKIHTEGMMADVGQFASYHVYPYYPDFLNHEPEYIEYVDHRGEKNNYAGYLRDLHEAHRLPVLIAEFGLPASRGMTHRNPFGWNQGFISETEQGEYVSSMFEDIIHEGMMGGLVFTWQDEWFKRTWNTMDYDNPDARPYWSNAQTNEEQFGLLSFDTHKIGVDGDAGDWEEDPMYEDDGMIKSFAMDHDERYLYFKVKHDPGFTGDIEIPLDIVPGQGNHEARGLETADAVDFIIRINDESRIVVDDYYDFFKVQYGHGLGMIDAEGEPEKDSGEYNPIRYALSKEIYLPHLDEILPFEYYETGLLREGIANPEAEGYDSLNDYYWNREDGVLEIRIPWMLIGARDPSAREFIGDIVKDGLDASVDIDGIKAGVILTGDGTKASLPGTVDGELPEMSMYKWEGWDLPAYEERLKQSYFILKDTFGEIE</sequence>
<dbReference type="RefSeq" id="WP_097038047.1">
    <property type="nucleotide sequence ID" value="NZ_OBQF01000001.1"/>
</dbReference>
<dbReference type="Proteomes" id="UP000219412">
    <property type="component" value="Unassembled WGS sequence"/>
</dbReference>
<protein>
    <recommendedName>
        <fullName evidence="3">Family 2 glycosyl transferase</fullName>
    </recommendedName>
</protein>
<evidence type="ECO:0008006" key="3">
    <source>
        <dbReference type="Google" id="ProtNLM"/>
    </source>
</evidence>
<dbReference type="Gene3D" id="3.20.20.80">
    <property type="entry name" value="Glycosidases"/>
    <property type="match status" value="2"/>
</dbReference>
<dbReference type="OrthoDB" id="916275at2"/>
<organism evidence="1 2">
    <name type="scientific">Salinicoccus kekensis</name>
    <dbReference type="NCBI Taxonomy" id="714307"/>
    <lineage>
        <taxon>Bacteria</taxon>
        <taxon>Bacillati</taxon>
        <taxon>Bacillota</taxon>
        <taxon>Bacilli</taxon>
        <taxon>Bacillales</taxon>
        <taxon>Staphylococcaceae</taxon>
        <taxon>Salinicoccus</taxon>
    </lineage>
</organism>
<reference evidence="2" key="1">
    <citation type="submission" date="2017-08" db="EMBL/GenBank/DDBJ databases">
        <authorList>
            <person name="Varghese N."/>
            <person name="Submissions S."/>
        </authorList>
    </citation>
    <scope>NUCLEOTIDE SEQUENCE [LARGE SCALE GENOMIC DNA]</scope>
    <source>
        <strain evidence="2">DSM 23173</strain>
    </source>
</reference>
<dbReference type="EMBL" id="OBQF01000001">
    <property type="protein sequence ID" value="SOC37779.1"/>
    <property type="molecule type" value="Genomic_DNA"/>
</dbReference>
<gene>
    <name evidence="1" type="ORF">SAMN05878391_0084</name>
</gene>